<gene>
    <name evidence="2" type="ORF">J512_1528</name>
</gene>
<feature type="transmembrane region" description="Helical" evidence="1">
    <location>
        <begin position="247"/>
        <end position="266"/>
    </location>
</feature>
<feature type="transmembrane region" description="Helical" evidence="1">
    <location>
        <begin position="90"/>
        <end position="109"/>
    </location>
</feature>
<accession>A0A009I712</accession>
<dbReference type="EMBL" id="JEWH01000014">
    <property type="protein sequence ID" value="EXB06251.1"/>
    <property type="molecule type" value="Genomic_DNA"/>
</dbReference>
<dbReference type="PATRIC" id="fig|1310613.3.peg.1469"/>
<evidence type="ECO:0000256" key="1">
    <source>
        <dbReference type="SAM" id="Phobius"/>
    </source>
</evidence>
<keyword evidence="1" id="KW-0472">Membrane</keyword>
<sequence>MILLAYCVLCIITIILTFFDSRQKLIYVFLWICLITWSIVSRNAVLQQDMLVYSEAMTYDWSFYKTFYTLREPVYWLSSKYLFELLHSNVLVFIILDTIFLSALVFAGYKYKIKPYFILLFILFFPNLMGFLNIYRQFLATIALFICFFMLYHNLNGSRLIYLVSLFIHNVSIVFLPILFIKKTFFQFLFIVFSFISIALMVLFSGSKSEVDTGEVSPFLFLAVICIIVTIFLFLNKLVLYRKNIDLYYINFYCVLVSAFSSLFLAGAPAKRICMIALSFLLYSIYWFIEDNRKNILLFRIILVVFSLIPTFIFSSAFLMLLNKTT</sequence>
<keyword evidence="1" id="KW-0812">Transmembrane</keyword>
<name>A0A009I712_ACIB9</name>
<protein>
    <submittedName>
        <fullName evidence="2">Putative membrane protein</fullName>
    </submittedName>
</protein>
<comment type="caution">
    <text evidence="2">The sequence shown here is derived from an EMBL/GenBank/DDBJ whole genome shotgun (WGS) entry which is preliminary data.</text>
</comment>
<proteinExistence type="predicted"/>
<feature type="transmembrane region" description="Helical" evidence="1">
    <location>
        <begin position="116"/>
        <end position="132"/>
    </location>
</feature>
<feature type="transmembrane region" description="Helical" evidence="1">
    <location>
        <begin position="160"/>
        <end position="179"/>
    </location>
</feature>
<feature type="transmembrane region" description="Helical" evidence="1">
    <location>
        <begin position="273"/>
        <end position="289"/>
    </location>
</feature>
<dbReference type="AlphaFoldDB" id="A0A009I712"/>
<reference evidence="2 3" key="1">
    <citation type="submission" date="2014-02" db="EMBL/GenBank/DDBJ databases">
        <title>Comparative genomics and transcriptomics to identify genetic mechanisms underlying the emergence of carbapenem resistant Acinetobacter baumannii (CRAb).</title>
        <authorList>
            <person name="Harris A.D."/>
            <person name="Johnson K.J."/>
            <person name="George J."/>
            <person name="Shefchek K."/>
            <person name="Daugherty S.C."/>
            <person name="Parankush S."/>
            <person name="Sadzewicz L."/>
            <person name="Tallon L."/>
            <person name="Sengamalay N."/>
            <person name="Hazen T.H."/>
            <person name="Rasko D.A."/>
        </authorList>
    </citation>
    <scope>NUCLEOTIDE SEQUENCE [LARGE SCALE GENOMIC DNA]</scope>
    <source>
        <strain evidence="2 3">1295743</strain>
    </source>
</reference>
<keyword evidence="1" id="KW-1133">Transmembrane helix</keyword>
<organism evidence="2 3">
    <name type="scientific">Acinetobacter baumannii (strain 1295743)</name>
    <dbReference type="NCBI Taxonomy" id="1310613"/>
    <lineage>
        <taxon>Bacteria</taxon>
        <taxon>Pseudomonadati</taxon>
        <taxon>Pseudomonadota</taxon>
        <taxon>Gammaproteobacteria</taxon>
        <taxon>Moraxellales</taxon>
        <taxon>Moraxellaceae</taxon>
        <taxon>Acinetobacter</taxon>
        <taxon>Acinetobacter calcoaceticus/baumannii complex</taxon>
    </lineage>
</organism>
<dbReference type="Proteomes" id="UP000020595">
    <property type="component" value="Unassembled WGS sequence"/>
</dbReference>
<evidence type="ECO:0000313" key="2">
    <source>
        <dbReference type="EMBL" id="EXB06251.1"/>
    </source>
</evidence>
<evidence type="ECO:0000313" key="3">
    <source>
        <dbReference type="Proteomes" id="UP000020595"/>
    </source>
</evidence>
<feature type="transmembrane region" description="Helical" evidence="1">
    <location>
        <begin position="185"/>
        <end position="204"/>
    </location>
</feature>
<feature type="transmembrane region" description="Helical" evidence="1">
    <location>
        <begin position="301"/>
        <end position="322"/>
    </location>
</feature>
<feature type="transmembrane region" description="Helical" evidence="1">
    <location>
        <begin position="216"/>
        <end position="235"/>
    </location>
</feature>